<dbReference type="EMBL" id="LR536450">
    <property type="protein sequence ID" value="VFU07740.1"/>
    <property type="molecule type" value="Genomic_DNA"/>
</dbReference>
<dbReference type="Proteomes" id="UP000294360">
    <property type="component" value="Chromosome"/>
</dbReference>
<dbReference type="InterPro" id="IPR028978">
    <property type="entry name" value="Chorismate_lyase_/UTRA_dom_sf"/>
</dbReference>
<accession>A0A4U8YXM7</accession>
<evidence type="ECO:0000313" key="1">
    <source>
        <dbReference type="EMBL" id="VFU07740.1"/>
    </source>
</evidence>
<dbReference type="SUPFAM" id="SSF64288">
    <property type="entry name" value="Chorismate lyase-like"/>
    <property type="match status" value="1"/>
</dbReference>
<dbReference type="AlphaFoldDB" id="A0A4U8YXM7"/>
<organism evidence="1 2">
    <name type="scientific">Methylocella tundrae</name>
    <dbReference type="NCBI Taxonomy" id="227605"/>
    <lineage>
        <taxon>Bacteria</taxon>
        <taxon>Pseudomonadati</taxon>
        <taxon>Pseudomonadota</taxon>
        <taxon>Alphaproteobacteria</taxon>
        <taxon>Hyphomicrobiales</taxon>
        <taxon>Beijerinckiaceae</taxon>
        <taxon>Methylocella</taxon>
    </lineage>
</organism>
<protein>
    <submittedName>
        <fullName evidence="1">Uncharacterized protein</fullName>
    </submittedName>
</protein>
<sequence length="234" mass="25537">METLRVRSGAQLIPAACFALLILLGAARGDGQPPPAWTDSFGARLEALALLQTLNADLLSHDSATLTLDRWCETHHLASPAHIVAERMTGVEKPPTREQRQLLGVGEAEPIRYRRVRLACGDHVLSEADNWYVPARLTPEMNHALETTDIAFGRAVQPLHFQRRTLSAKLLWSPLPQGWEMAATAPDSGGSPLKIPAAVLEHRAVLTLPDGAPFSEVVETYTSEILAFPQPPQP</sequence>
<name>A0A4U8YXM7_METTU</name>
<dbReference type="KEGG" id="mtun:MTUNDRAET4_0847"/>
<proteinExistence type="predicted"/>
<reference evidence="1 2" key="1">
    <citation type="submission" date="2019-03" db="EMBL/GenBank/DDBJ databases">
        <authorList>
            <person name="Kox A.R. M."/>
        </authorList>
    </citation>
    <scope>NUCLEOTIDE SEQUENCE [LARGE SCALE GENOMIC DNA]</scope>
    <source>
        <strain evidence="1">MTUNDRAET4 annotated genome</strain>
    </source>
</reference>
<gene>
    <name evidence="1" type="ORF">MTUNDRAET4_0847</name>
</gene>
<dbReference type="Gene3D" id="3.40.1410.10">
    <property type="entry name" value="Chorismate lyase-like"/>
    <property type="match status" value="1"/>
</dbReference>
<dbReference type="RefSeq" id="WP_244605695.1">
    <property type="nucleotide sequence ID" value="NZ_CP139089.1"/>
</dbReference>
<evidence type="ECO:0000313" key="2">
    <source>
        <dbReference type="Proteomes" id="UP000294360"/>
    </source>
</evidence>